<evidence type="ECO:0000313" key="3">
    <source>
        <dbReference type="Proteomes" id="UP001213681"/>
    </source>
</evidence>
<proteinExistence type="predicted"/>
<dbReference type="Pfam" id="PF00583">
    <property type="entry name" value="Acetyltransf_1"/>
    <property type="match status" value="1"/>
</dbReference>
<keyword evidence="3" id="KW-1185">Reference proteome</keyword>
<dbReference type="Proteomes" id="UP001213681">
    <property type="component" value="Unassembled WGS sequence"/>
</dbReference>
<dbReference type="SUPFAM" id="SSF55729">
    <property type="entry name" value="Acyl-CoA N-acyltransferases (Nat)"/>
    <property type="match status" value="1"/>
</dbReference>
<evidence type="ECO:0000259" key="1">
    <source>
        <dbReference type="PROSITE" id="PS51186"/>
    </source>
</evidence>
<sequence length="272" mass="30650">MSKQKLTVNLLPVRNDRSISGVARTVNAAFTSDPLIKWLRPSATPWGYQDATTQKWQSRRVQNVMSEGIVLQSASVGQMAHEYPLQNKATEPLDGIVTPEKTAQASIARDQELQVNQNGDAGAVVFLFPPNGHLPWSLSSMWLACKLWFLELFNPVQDNSSKDERVEIFMARHNFGKKALRARYPKLWYLEVVAVHPSLQSRGLGGGVMRAILEQVKGQPIFLECTREDNIGFYEGFGFKTVEEVELIDAPVHGNEDGRFKYWVMIREADST</sequence>
<dbReference type="PROSITE" id="PS51186">
    <property type="entry name" value="GNAT"/>
    <property type="match status" value="1"/>
</dbReference>
<evidence type="ECO:0000313" key="2">
    <source>
        <dbReference type="EMBL" id="KAJ5465054.1"/>
    </source>
</evidence>
<organism evidence="2 3">
    <name type="scientific">Penicillium daleae</name>
    <dbReference type="NCBI Taxonomy" id="63821"/>
    <lineage>
        <taxon>Eukaryota</taxon>
        <taxon>Fungi</taxon>
        <taxon>Dikarya</taxon>
        <taxon>Ascomycota</taxon>
        <taxon>Pezizomycotina</taxon>
        <taxon>Eurotiomycetes</taxon>
        <taxon>Eurotiomycetidae</taxon>
        <taxon>Eurotiales</taxon>
        <taxon>Aspergillaceae</taxon>
        <taxon>Penicillium</taxon>
    </lineage>
</organism>
<name>A0AAD6CJE6_9EURO</name>
<dbReference type="PANTHER" id="PTHR42791">
    <property type="entry name" value="GNAT FAMILY ACETYLTRANSFERASE"/>
    <property type="match status" value="1"/>
</dbReference>
<dbReference type="InterPro" id="IPR000182">
    <property type="entry name" value="GNAT_dom"/>
</dbReference>
<dbReference type="CDD" id="cd04301">
    <property type="entry name" value="NAT_SF"/>
    <property type="match status" value="1"/>
</dbReference>
<dbReference type="InterPro" id="IPR016181">
    <property type="entry name" value="Acyl_CoA_acyltransferase"/>
</dbReference>
<dbReference type="InterPro" id="IPR052523">
    <property type="entry name" value="Trichothecene_AcTrans"/>
</dbReference>
<reference evidence="2" key="2">
    <citation type="journal article" date="2023" name="IMA Fungus">
        <title>Comparative genomic study of the Penicillium genus elucidates a diverse pangenome and 15 lateral gene transfer events.</title>
        <authorList>
            <person name="Petersen C."/>
            <person name="Sorensen T."/>
            <person name="Nielsen M.R."/>
            <person name="Sondergaard T.E."/>
            <person name="Sorensen J.L."/>
            <person name="Fitzpatrick D.A."/>
            <person name="Frisvad J.C."/>
            <person name="Nielsen K.L."/>
        </authorList>
    </citation>
    <scope>NUCLEOTIDE SEQUENCE</scope>
    <source>
        <strain evidence="2">IBT 16125</strain>
    </source>
</reference>
<accession>A0AAD6CJE6</accession>
<protein>
    <recommendedName>
        <fullName evidence="1">N-acetyltransferase domain-containing protein</fullName>
    </recommendedName>
</protein>
<dbReference type="PANTHER" id="PTHR42791:SF1">
    <property type="entry name" value="N-ACETYLTRANSFERASE DOMAIN-CONTAINING PROTEIN"/>
    <property type="match status" value="1"/>
</dbReference>
<dbReference type="GO" id="GO:0016747">
    <property type="term" value="F:acyltransferase activity, transferring groups other than amino-acyl groups"/>
    <property type="evidence" value="ECO:0007669"/>
    <property type="project" value="InterPro"/>
</dbReference>
<dbReference type="Gene3D" id="3.40.630.30">
    <property type="match status" value="1"/>
</dbReference>
<dbReference type="EMBL" id="JAPVEA010000001">
    <property type="protein sequence ID" value="KAJ5465054.1"/>
    <property type="molecule type" value="Genomic_DNA"/>
</dbReference>
<dbReference type="AlphaFoldDB" id="A0AAD6CJE6"/>
<dbReference type="GeneID" id="81594377"/>
<comment type="caution">
    <text evidence="2">The sequence shown here is derived from an EMBL/GenBank/DDBJ whole genome shotgun (WGS) entry which is preliminary data.</text>
</comment>
<feature type="domain" description="N-acetyltransferase" evidence="1">
    <location>
        <begin position="123"/>
        <end position="270"/>
    </location>
</feature>
<reference evidence="2" key="1">
    <citation type="submission" date="2022-12" db="EMBL/GenBank/DDBJ databases">
        <authorList>
            <person name="Petersen C."/>
        </authorList>
    </citation>
    <scope>NUCLEOTIDE SEQUENCE</scope>
    <source>
        <strain evidence="2">IBT 16125</strain>
    </source>
</reference>
<dbReference type="RefSeq" id="XP_056771901.1">
    <property type="nucleotide sequence ID" value="XM_056904134.1"/>
</dbReference>
<gene>
    <name evidence="2" type="ORF">N7458_000740</name>
</gene>